<dbReference type="InterPro" id="IPR003018">
    <property type="entry name" value="GAF"/>
</dbReference>
<proteinExistence type="predicted"/>
<dbReference type="Pfam" id="PF13185">
    <property type="entry name" value="GAF_2"/>
    <property type="match status" value="1"/>
</dbReference>
<accession>A0ABX9N9J5</accession>
<name>A0ABX9N9J5_9MICO</name>
<evidence type="ECO:0000256" key="1">
    <source>
        <dbReference type="SAM" id="MobiDB-lite"/>
    </source>
</evidence>
<protein>
    <submittedName>
        <fullName evidence="3">GAF domain-containing protein</fullName>
    </submittedName>
</protein>
<feature type="domain" description="GAF" evidence="2">
    <location>
        <begin position="34"/>
        <end position="160"/>
    </location>
</feature>
<keyword evidence="4" id="KW-1185">Reference proteome</keyword>
<reference evidence="3 4" key="1">
    <citation type="submission" date="2018-08" db="EMBL/GenBank/DDBJ databases">
        <title>Genome Sequence of Clavibacter michiganensis Subspecies type strains, and the Atypical Peach-Colored Strains Isolated from Tomato.</title>
        <authorList>
            <person name="Osdaghi E."/>
            <person name="Portier P."/>
            <person name="Briand M."/>
            <person name="Jacques M.-A."/>
        </authorList>
    </citation>
    <scope>NUCLEOTIDE SEQUENCE [LARGE SCALE GENOMIC DNA]</scope>
    <source>
        <strain evidence="3 4">CFBP 8216</strain>
    </source>
</reference>
<dbReference type="Gene3D" id="3.30.450.40">
    <property type="match status" value="1"/>
</dbReference>
<feature type="region of interest" description="Disordered" evidence="1">
    <location>
        <begin position="148"/>
        <end position="255"/>
    </location>
</feature>
<dbReference type="EMBL" id="QWEE01000019">
    <property type="protein sequence ID" value="RII94053.1"/>
    <property type="molecule type" value="Genomic_DNA"/>
</dbReference>
<evidence type="ECO:0000313" key="4">
    <source>
        <dbReference type="Proteomes" id="UP000265355"/>
    </source>
</evidence>
<organism evidence="3 4">
    <name type="scientific">Clavibacter californiensis</name>
    <dbReference type="NCBI Taxonomy" id="1401995"/>
    <lineage>
        <taxon>Bacteria</taxon>
        <taxon>Bacillati</taxon>
        <taxon>Actinomycetota</taxon>
        <taxon>Actinomycetes</taxon>
        <taxon>Micrococcales</taxon>
        <taxon>Microbacteriaceae</taxon>
        <taxon>Clavibacter</taxon>
    </lineage>
</organism>
<feature type="compositionally biased region" description="Low complexity" evidence="1">
    <location>
        <begin position="168"/>
        <end position="209"/>
    </location>
</feature>
<dbReference type="SUPFAM" id="SSF55781">
    <property type="entry name" value="GAF domain-like"/>
    <property type="match status" value="1"/>
</dbReference>
<comment type="caution">
    <text evidence="3">The sequence shown here is derived from an EMBL/GenBank/DDBJ whole genome shotgun (WGS) entry which is preliminary data.</text>
</comment>
<sequence length="255" mass="26890">MTAVAPGDCRRGVSMHEPDLRDVFIALAASLGTADILQTLNDVVEACVTHTSATEGGIVLADSTGLLHVAASTSERAEDVEEAQLGTSEGPCLDCVHSGEPVEVADLDQKLDVWPGFTPIAKDRGFRAVHATPMRLRGRTIGSLCLFTPEPGALSDRERRSCRRSPTRRPSASCSSTPSTSATPSPISSSARSTAASSSSRPRAPSHSAWGSRWTGPSPSSGTEHAAPARRSATWQRRSWTRMGMAGQDDRPTGA</sequence>
<dbReference type="Proteomes" id="UP000265355">
    <property type="component" value="Unassembled WGS sequence"/>
</dbReference>
<gene>
    <name evidence="3" type="ORF">DZF98_02670</name>
</gene>
<evidence type="ECO:0000259" key="2">
    <source>
        <dbReference type="Pfam" id="PF13185"/>
    </source>
</evidence>
<evidence type="ECO:0000313" key="3">
    <source>
        <dbReference type="EMBL" id="RII94053.1"/>
    </source>
</evidence>
<dbReference type="InterPro" id="IPR029016">
    <property type="entry name" value="GAF-like_dom_sf"/>
</dbReference>